<evidence type="ECO:0000313" key="1">
    <source>
        <dbReference type="EMBL" id="ROR91776.1"/>
    </source>
</evidence>
<dbReference type="AlphaFoldDB" id="A0A3N2CWD4"/>
<comment type="caution">
    <text evidence="1">The sequence shown here is derived from an EMBL/GenBank/DDBJ whole genome shotgun (WGS) entry which is preliminary data.</text>
</comment>
<dbReference type="Gene3D" id="2.60.40.10">
    <property type="entry name" value="Immunoglobulins"/>
    <property type="match status" value="1"/>
</dbReference>
<accession>A0A3N2CWD4</accession>
<organism evidence="1 2">
    <name type="scientific">Nocardioides aurantiacus</name>
    <dbReference type="NCBI Taxonomy" id="86796"/>
    <lineage>
        <taxon>Bacteria</taxon>
        <taxon>Bacillati</taxon>
        <taxon>Actinomycetota</taxon>
        <taxon>Actinomycetes</taxon>
        <taxon>Propionibacteriales</taxon>
        <taxon>Nocardioidaceae</taxon>
        <taxon>Nocardioides</taxon>
    </lineage>
</organism>
<reference evidence="1 2" key="1">
    <citation type="submission" date="2018-11" db="EMBL/GenBank/DDBJ databases">
        <title>Sequencing the genomes of 1000 actinobacteria strains.</title>
        <authorList>
            <person name="Klenk H.-P."/>
        </authorList>
    </citation>
    <scope>NUCLEOTIDE SEQUENCE [LARGE SCALE GENOMIC DNA]</scope>
    <source>
        <strain evidence="1 2">DSM 12652</strain>
    </source>
</reference>
<dbReference type="GO" id="GO:0005975">
    <property type="term" value="P:carbohydrate metabolic process"/>
    <property type="evidence" value="ECO:0007669"/>
    <property type="project" value="UniProtKB-ARBA"/>
</dbReference>
<gene>
    <name evidence="1" type="ORF">EDD33_2651</name>
</gene>
<dbReference type="RefSeq" id="WP_123391387.1">
    <property type="nucleotide sequence ID" value="NZ_RKHO01000001.1"/>
</dbReference>
<dbReference type="InterPro" id="IPR013783">
    <property type="entry name" value="Ig-like_fold"/>
</dbReference>
<dbReference type="NCBIfam" id="NF033679">
    <property type="entry name" value="DNRLRE_dom"/>
    <property type="match status" value="1"/>
</dbReference>
<dbReference type="EMBL" id="RKHO01000001">
    <property type="protein sequence ID" value="ROR91776.1"/>
    <property type="molecule type" value="Genomic_DNA"/>
</dbReference>
<name>A0A3N2CWD4_9ACTN</name>
<dbReference type="OrthoDB" id="5145222at2"/>
<evidence type="ECO:0000313" key="2">
    <source>
        <dbReference type="Proteomes" id="UP000281738"/>
    </source>
</evidence>
<proteinExistence type="predicted"/>
<dbReference type="Proteomes" id="UP000281738">
    <property type="component" value="Unassembled WGS sequence"/>
</dbReference>
<keyword evidence="2" id="KW-1185">Reference proteome</keyword>
<sequence length="608" mass="64988">MAVTKVTCKVTASTRISSTKPTSALSAAAQSQLAVKSGQAHSFVQFGLPRDLGGSVVLSAKLQLWATGVWGGTRTLTAQRISGPRTYSKMTWKNSVSNILAAGSTARTGGPAGARAHEIDLTDDFQLIASGAKYYGHRILGSEDVARFFYGRTNATQYPRLILEYARETPAPAQVSPDGVVGVAKPTFTWAASSDITKVQAQADVVGGSFAAPSWDSGDLVTNLGNVNTNAAGWSGLADGGSADLRFRQYGSLGWSLWSLPVTVTREDYPVLTTTLPTPGGTSNDPTPQHDWTFAGQTQFQLQIRDASNRVLYDSGVVASDDDSWTPVASSFKVSSKATLTSVLRVWDDVDGRVASPGDPGYVERRWSWTITPTAATTGVTGFSAQVSAERPVVRLSWSRATGAADEFVVYRNGLQVARFDGGEHQVSSTTWRFEDWSVEPNRESVYKVHAVVAGKMSLASSAVSVQFDLNGLVIYEPLSGAWFNVAGPSAGDNLSKGEASVMYRSPFAQAPIKRVMSLGGLGGNVSGFLHPYGDRPVLEQLADVATVRANPTRECRLIWGFENVPVTVSMLSPVLSSDAVRPSMMHKVDFTVDQVDEFDTDVTGAED</sequence>
<protein>
    <submittedName>
        <fullName evidence="1">Uncharacterized protein</fullName>
    </submittedName>
</protein>